<dbReference type="RefSeq" id="WP_103901676.1">
    <property type="nucleotide sequence ID" value="NZ_PQWB01000017.1"/>
</dbReference>
<dbReference type="PANTHER" id="PTHR48079:SF6">
    <property type="entry name" value="NAD(P)-BINDING DOMAIN-CONTAINING PROTEIN-RELATED"/>
    <property type="match status" value="1"/>
</dbReference>
<evidence type="ECO:0000313" key="2">
    <source>
        <dbReference type="EMBL" id="POZ63232.1"/>
    </source>
</evidence>
<dbReference type="GO" id="GO:0004029">
    <property type="term" value="F:aldehyde dehydrogenase (NAD+) activity"/>
    <property type="evidence" value="ECO:0007669"/>
    <property type="project" value="TreeGrafter"/>
</dbReference>
<dbReference type="InterPro" id="IPR001509">
    <property type="entry name" value="Epimerase_deHydtase"/>
</dbReference>
<evidence type="ECO:0000313" key="3">
    <source>
        <dbReference type="Proteomes" id="UP000237082"/>
    </source>
</evidence>
<dbReference type="AlphaFoldDB" id="A0A2S5DJQ9"/>
<feature type="domain" description="NAD-dependent epimerase/dehydratase" evidence="1">
    <location>
        <begin position="5"/>
        <end position="202"/>
    </location>
</feature>
<organism evidence="2 3">
    <name type="scientific">Chromobacterium alticapitis</name>
    <dbReference type="NCBI Taxonomy" id="2073169"/>
    <lineage>
        <taxon>Bacteria</taxon>
        <taxon>Pseudomonadati</taxon>
        <taxon>Pseudomonadota</taxon>
        <taxon>Betaproteobacteria</taxon>
        <taxon>Neisseriales</taxon>
        <taxon>Chromobacteriaceae</taxon>
        <taxon>Chromobacterium</taxon>
    </lineage>
</organism>
<proteinExistence type="predicted"/>
<reference evidence="3" key="1">
    <citation type="submission" date="2018-02" db="EMBL/GenBank/DDBJ databases">
        <authorList>
            <person name="O'Hara-Hanley K."/>
            <person name="Soby S."/>
        </authorList>
    </citation>
    <scope>NUCLEOTIDE SEQUENCE [LARGE SCALE GENOMIC DNA]</scope>
    <source>
        <strain evidence="3">MWU14-2602</strain>
    </source>
</reference>
<dbReference type="SUPFAM" id="SSF51735">
    <property type="entry name" value="NAD(P)-binding Rossmann-fold domains"/>
    <property type="match status" value="1"/>
</dbReference>
<dbReference type="PANTHER" id="PTHR48079">
    <property type="entry name" value="PROTEIN YEEZ"/>
    <property type="match status" value="1"/>
</dbReference>
<sequence length="246" mass="25809">MSQKVFVAGSSGVIGKALIPLLLDAGYTVYGGTHRPEHVEALKALGVTPVLANVYDAEALKDELVRIQPWAVIHQLTDLPRGLDPSLMAQAVVNNARIRDEGTRNLVAAAVAAGASRIVAQSIAWAYKAGDKPYLETHPLDLDAEGTRRTSVHGVAALEKHVLGEAKLQGTVLRYGQLYGPNTGTDQPTGASPLHVEAAAHAALLALQKSPGGVFNITEDNPDVNSEKAKSVLGWSPALRLAAAAV</sequence>
<gene>
    <name evidence="2" type="ORF">C2I19_05350</name>
</gene>
<dbReference type="GO" id="GO:0005737">
    <property type="term" value="C:cytoplasm"/>
    <property type="evidence" value="ECO:0007669"/>
    <property type="project" value="TreeGrafter"/>
</dbReference>
<dbReference type="EMBL" id="PQWB01000017">
    <property type="protein sequence ID" value="POZ63232.1"/>
    <property type="molecule type" value="Genomic_DNA"/>
</dbReference>
<dbReference type="Gene3D" id="3.40.50.720">
    <property type="entry name" value="NAD(P)-binding Rossmann-like Domain"/>
    <property type="match status" value="1"/>
</dbReference>
<comment type="caution">
    <text evidence="2">The sequence shown here is derived from an EMBL/GenBank/DDBJ whole genome shotgun (WGS) entry which is preliminary data.</text>
</comment>
<protein>
    <submittedName>
        <fullName evidence="2">dTDP-glucose 4,6-dehydratase</fullName>
    </submittedName>
</protein>
<dbReference type="Pfam" id="PF01370">
    <property type="entry name" value="Epimerase"/>
    <property type="match status" value="1"/>
</dbReference>
<accession>A0A2S5DJQ9</accession>
<evidence type="ECO:0000259" key="1">
    <source>
        <dbReference type="Pfam" id="PF01370"/>
    </source>
</evidence>
<dbReference type="Proteomes" id="UP000237082">
    <property type="component" value="Unassembled WGS sequence"/>
</dbReference>
<keyword evidence="3" id="KW-1185">Reference proteome</keyword>
<dbReference type="OrthoDB" id="9787292at2"/>
<name>A0A2S5DJQ9_9NEIS</name>
<dbReference type="InterPro" id="IPR036291">
    <property type="entry name" value="NAD(P)-bd_dom_sf"/>
</dbReference>
<dbReference type="InterPro" id="IPR051783">
    <property type="entry name" value="NAD(P)-dependent_oxidoreduct"/>
</dbReference>